<keyword evidence="2" id="KW-1185">Reference proteome</keyword>
<dbReference type="Proteomes" id="UP000834106">
    <property type="component" value="Chromosome 13"/>
</dbReference>
<name>A0AAD2E3P6_9LAMI</name>
<organism evidence="1 2">
    <name type="scientific">Fraxinus pennsylvanica</name>
    <dbReference type="NCBI Taxonomy" id="56036"/>
    <lineage>
        <taxon>Eukaryota</taxon>
        <taxon>Viridiplantae</taxon>
        <taxon>Streptophyta</taxon>
        <taxon>Embryophyta</taxon>
        <taxon>Tracheophyta</taxon>
        <taxon>Spermatophyta</taxon>
        <taxon>Magnoliopsida</taxon>
        <taxon>eudicotyledons</taxon>
        <taxon>Gunneridae</taxon>
        <taxon>Pentapetalae</taxon>
        <taxon>asterids</taxon>
        <taxon>lamiids</taxon>
        <taxon>Lamiales</taxon>
        <taxon>Oleaceae</taxon>
        <taxon>Oleeae</taxon>
        <taxon>Fraxinus</taxon>
    </lineage>
</organism>
<proteinExistence type="predicted"/>
<reference evidence="1" key="1">
    <citation type="submission" date="2023-05" db="EMBL/GenBank/DDBJ databases">
        <authorList>
            <person name="Huff M."/>
        </authorList>
    </citation>
    <scope>NUCLEOTIDE SEQUENCE</scope>
</reference>
<sequence length="185" mass="20728">MKLPNSLFFRQICLLKGQCGPDEDFPQASCNRSIQWRRGIDMEDGVPEYIEVSKLNAYILHRKLLTQLSLAFAASLDVIEKPISGTKEQFSGKENGDNGSYGIFGNLLVQWYRSGYSDPGSSASISNTGSSSFEDNTKTLEQFSLELKQRQTFLDLGNSEGRSSISIAVIKSLPFFLTQLLQRRR</sequence>
<evidence type="ECO:0000313" key="1">
    <source>
        <dbReference type="EMBL" id="CAI9773666.1"/>
    </source>
</evidence>
<evidence type="ECO:0000313" key="2">
    <source>
        <dbReference type="Proteomes" id="UP000834106"/>
    </source>
</evidence>
<protein>
    <submittedName>
        <fullName evidence="1">Uncharacterized protein</fullName>
    </submittedName>
</protein>
<dbReference type="EMBL" id="OU503048">
    <property type="protein sequence ID" value="CAI9773666.1"/>
    <property type="molecule type" value="Genomic_DNA"/>
</dbReference>
<accession>A0AAD2E3P6</accession>
<gene>
    <name evidence="1" type="ORF">FPE_LOCUS21096</name>
</gene>
<dbReference type="AlphaFoldDB" id="A0AAD2E3P6"/>